<gene>
    <name evidence="1" type="ORF">GGP41_005364</name>
</gene>
<evidence type="ECO:0000313" key="1">
    <source>
        <dbReference type="EMBL" id="KAF5849978.1"/>
    </source>
</evidence>
<dbReference type="EMBL" id="WNKQ01000008">
    <property type="protein sequence ID" value="KAF5849978.1"/>
    <property type="molecule type" value="Genomic_DNA"/>
</dbReference>
<sequence length="138" mass="15378">MNESASTCSSYAEVLGSPKALSLAQSPSIKTSSVPLTNLWPPITPPLHNASSTSLPNVESMCLCEFTAFVKARVYEHVEPAHGSWRARAPARLDSIASRKRDHGYPLELHEHYFLVLLVDALPQRTRSLRHEWDKITT</sequence>
<dbReference type="AlphaFoldDB" id="A0A8H6DW01"/>
<name>A0A8H6DW01_COCSA</name>
<dbReference type="Proteomes" id="UP000624244">
    <property type="component" value="Unassembled WGS sequence"/>
</dbReference>
<reference evidence="1" key="1">
    <citation type="submission" date="2019-11" db="EMBL/GenBank/DDBJ databases">
        <title>Bipolaris sorokiniana Genome sequencing.</title>
        <authorList>
            <person name="Wang H."/>
        </authorList>
    </citation>
    <scope>NUCLEOTIDE SEQUENCE</scope>
</reference>
<organism evidence="1 2">
    <name type="scientific">Cochliobolus sativus</name>
    <name type="common">Common root rot and spot blotch fungus</name>
    <name type="synonym">Bipolaris sorokiniana</name>
    <dbReference type="NCBI Taxonomy" id="45130"/>
    <lineage>
        <taxon>Eukaryota</taxon>
        <taxon>Fungi</taxon>
        <taxon>Dikarya</taxon>
        <taxon>Ascomycota</taxon>
        <taxon>Pezizomycotina</taxon>
        <taxon>Dothideomycetes</taxon>
        <taxon>Pleosporomycetidae</taxon>
        <taxon>Pleosporales</taxon>
        <taxon>Pleosporineae</taxon>
        <taxon>Pleosporaceae</taxon>
        <taxon>Bipolaris</taxon>
    </lineage>
</organism>
<protein>
    <submittedName>
        <fullName evidence="1">Uncharacterized protein</fullName>
    </submittedName>
</protein>
<accession>A0A8H6DW01</accession>
<evidence type="ECO:0000313" key="2">
    <source>
        <dbReference type="Proteomes" id="UP000624244"/>
    </source>
</evidence>
<comment type="caution">
    <text evidence="1">The sequence shown here is derived from an EMBL/GenBank/DDBJ whole genome shotgun (WGS) entry which is preliminary data.</text>
</comment>
<proteinExistence type="predicted"/>